<dbReference type="EMBL" id="CP036150">
    <property type="protein sequence ID" value="QEN09210.1"/>
    <property type="molecule type" value="Genomic_DNA"/>
</dbReference>
<keyword evidence="2" id="KW-1185">Reference proteome</keyword>
<name>A0A5C1QQG6_9SPIO</name>
<reference evidence="1 2" key="1">
    <citation type="submission" date="2019-02" db="EMBL/GenBank/DDBJ databases">
        <title>Complete Genome Sequence and Methylome Analysis of free living Spirochaetas.</title>
        <authorList>
            <person name="Fomenkov A."/>
            <person name="Dubinina G."/>
            <person name="Leshcheva N."/>
            <person name="Mikheeva N."/>
            <person name="Grabovich M."/>
            <person name="Vincze T."/>
            <person name="Roberts R.J."/>
        </authorList>
    </citation>
    <scope>NUCLEOTIDE SEQUENCE [LARGE SCALE GENOMIC DNA]</scope>
    <source>
        <strain evidence="1 2">K2</strain>
    </source>
</reference>
<dbReference type="KEGG" id="ock:EXM22_14930"/>
<proteinExistence type="predicted"/>
<dbReference type="RefSeq" id="WP_149487284.1">
    <property type="nucleotide sequence ID" value="NZ_CP036150.1"/>
</dbReference>
<dbReference type="AlphaFoldDB" id="A0A5C1QQG6"/>
<dbReference type="OrthoDB" id="370144at2"/>
<dbReference type="Proteomes" id="UP000324209">
    <property type="component" value="Chromosome"/>
</dbReference>
<evidence type="ECO:0000313" key="1">
    <source>
        <dbReference type="EMBL" id="QEN09210.1"/>
    </source>
</evidence>
<organism evidence="1 2">
    <name type="scientific">Oceanispirochaeta crateris</name>
    <dbReference type="NCBI Taxonomy" id="2518645"/>
    <lineage>
        <taxon>Bacteria</taxon>
        <taxon>Pseudomonadati</taxon>
        <taxon>Spirochaetota</taxon>
        <taxon>Spirochaetia</taxon>
        <taxon>Spirochaetales</taxon>
        <taxon>Spirochaetaceae</taxon>
        <taxon>Oceanispirochaeta</taxon>
    </lineage>
</organism>
<evidence type="ECO:0000313" key="2">
    <source>
        <dbReference type="Proteomes" id="UP000324209"/>
    </source>
</evidence>
<protein>
    <submittedName>
        <fullName evidence="1">Uncharacterized protein</fullName>
    </submittedName>
</protein>
<sequence length="233" mass="26677">MKRLTFSFILCSILLSPLTALDPYLSLNLDINYSALGFATMMKPYSDGVLVIPQEYDEIREEAIKILLEDARWIFSGMIYGFSFRYVPGNREETLAEVFELSPIKQIPNGDPAMKVQQVLDDTQYLSVLFYYWPDEYQNRRLKVSRGGGFHSSAAAGVVPMMLEDARTLSLIEAVKQAIRADLRDLIYNRPLEVSGSVYLSGPPRINIRSGEYRSSVKILYRREDMKTFPINY</sequence>
<accession>A0A5C1QQG6</accession>
<gene>
    <name evidence="1" type="ORF">EXM22_14930</name>
</gene>